<dbReference type="Proteomes" id="UP000887563">
    <property type="component" value="Unplaced"/>
</dbReference>
<accession>A0A914NUN7</accession>
<feature type="compositionally biased region" description="Polar residues" evidence="1">
    <location>
        <begin position="64"/>
        <end position="75"/>
    </location>
</feature>
<proteinExistence type="predicted"/>
<name>A0A914NUN7_MELIC</name>
<feature type="region of interest" description="Disordered" evidence="1">
    <location>
        <begin position="56"/>
        <end position="75"/>
    </location>
</feature>
<reference evidence="3" key="1">
    <citation type="submission" date="2022-11" db="UniProtKB">
        <authorList>
            <consortium name="WormBaseParasite"/>
        </authorList>
    </citation>
    <scope>IDENTIFICATION</scope>
</reference>
<evidence type="ECO:0000313" key="2">
    <source>
        <dbReference type="Proteomes" id="UP000887563"/>
    </source>
</evidence>
<dbReference type="AlphaFoldDB" id="A0A914NUN7"/>
<dbReference type="WBParaSite" id="Minc3s07881g41644">
    <property type="protein sequence ID" value="Minc3s07881g41644"/>
    <property type="gene ID" value="Minc3s07881g41644"/>
</dbReference>
<organism evidence="2 3">
    <name type="scientific">Meloidogyne incognita</name>
    <name type="common">Southern root-knot nematode worm</name>
    <name type="synonym">Oxyuris incognita</name>
    <dbReference type="NCBI Taxonomy" id="6306"/>
    <lineage>
        <taxon>Eukaryota</taxon>
        <taxon>Metazoa</taxon>
        <taxon>Ecdysozoa</taxon>
        <taxon>Nematoda</taxon>
        <taxon>Chromadorea</taxon>
        <taxon>Rhabditida</taxon>
        <taxon>Tylenchina</taxon>
        <taxon>Tylenchomorpha</taxon>
        <taxon>Tylenchoidea</taxon>
        <taxon>Meloidogynidae</taxon>
        <taxon>Meloidogyninae</taxon>
        <taxon>Meloidogyne</taxon>
        <taxon>Meloidogyne incognita group</taxon>
    </lineage>
</organism>
<evidence type="ECO:0000256" key="1">
    <source>
        <dbReference type="SAM" id="MobiDB-lite"/>
    </source>
</evidence>
<evidence type="ECO:0000313" key="3">
    <source>
        <dbReference type="WBParaSite" id="Minc3s07881g41644"/>
    </source>
</evidence>
<protein>
    <submittedName>
        <fullName evidence="3">Mos1 transposase HTH domain-containing protein</fullName>
    </submittedName>
</protein>
<keyword evidence="2" id="KW-1185">Reference proteome</keyword>
<sequence>MVSKKYAHIYKKSLEINNSTGLCGKRLHNELLRLYGIDAPCLSTMQRWFRHSTKKVKLEPPTQTPATLTTSAPITPSTDTLATERKLLRALADTMLELLEVNMSVTTRLAHLETWLGARKFLCIR</sequence>